<feature type="coiled-coil region" evidence="12">
    <location>
        <begin position="2862"/>
        <end position="2889"/>
    </location>
</feature>
<dbReference type="InterPro" id="IPR042219">
    <property type="entry name" value="AAA_lid_11_sf"/>
</dbReference>
<evidence type="ECO:0000256" key="3">
    <source>
        <dbReference type="ARBA" id="ARBA00022490"/>
    </source>
</evidence>
<keyword evidence="8" id="KW-0243">Dynein</keyword>
<evidence type="ECO:0000256" key="9">
    <source>
        <dbReference type="ARBA" id="ARBA00023054"/>
    </source>
</evidence>
<dbReference type="PANTHER" id="PTHR10676:SF396">
    <property type="entry name" value="DYNEIN AXONEMAL HEAVY CHAIN 1"/>
    <property type="match status" value="1"/>
</dbReference>
<evidence type="ECO:0000256" key="13">
    <source>
        <dbReference type="SAM" id="MobiDB-lite"/>
    </source>
</evidence>
<evidence type="ECO:0000256" key="2">
    <source>
        <dbReference type="ARBA" id="ARBA00008887"/>
    </source>
</evidence>
<protein>
    <submittedName>
        <fullName evidence="16">Dynein heavy chain family protein</fullName>
    </submittedName>
</protein>
<evidence type="ECO:0000256" key="11">
    <source>
        <dbReference type="ARBA" id="ARBA00023212"/>
    </source>
</evidence>
<evidence type="ECO:0000256" key="4">
    <source>
        <dbReference type="ARBA" id="ARBA00022701"/>
    </source>
</evidence>
<dbReference type="InterPro" id="IPR026983">
    <property type="entry name" value="DHC"/>
</dbReference>
<keyword evidence="11" id="KW-0206">Cytoskeleton</keyword>
<keyword evidence="10" id="KW-0505">Motor protein</keyword>
<keyword evidence="4" id="KW-0493">Microtubule</keyword>
<dbReference type="GO" id="GO:0045505">
    <property type="term" value="F:dynein intermediate chain binding"/>
    <property type="evidence" value="ECO:0000318"/>
    <property type="project" value="GO_Central"/>
</dbReference>
<reference evidence="16" key="2">
    <citation type="journal article" date="2007" name="Science">
        <title>Draft genome sequence of the sexually transmitted pathogen Trichomonas vaginalis.</title>
        <authorList>
            <person name="Carlton J.M."/>
            <person name="Hirt R.P."/>
            <person name="Silva J.C."/>
            <person name="Delcher A.L."/>
            <person name="Schatz M."/>
            <person name="Zhao Q."/>
            <person name="Wortman J.R."/>
            <person name="Bidwell S.L."/>
            <person name="Alsmark U.C.M."/>
            <person name="Besteiro S."/>
            <person name="Sicheritz-Ponten T."/>
            <person name="Noel C.J."/>
            <person name="Dacks J.B."/>
            <person name="Foster P.G."/>
            <person name="Simillion C."/>
            <person name="Van de Peer Y."/>
            <person name="Miranda-Saavedra D."/>
            <person name="Barton G.J."/>
            <person name="Westrop G.D."/>
            <person name="Mueller S."/>
            <person name="Dessi D."/>
            <person name="Fiori P.L."/>
            <person name="Ren Q."/>
            <person name="Paulsen I."/>
            <person name="Zhang H."/>
            <person name="Bastida-Corcuera F.D."/>
            <person name="Simoes-Barbosa A."/>
            <person name="Brown M.T."/>
            <person name="Hayes R.D."/>
            <person name="Mukherjee M."/>
            <person name="Okumura C.Y."/>
            <person name="Schneider R."/>
            <person name="Smith A.J."/>
            <person name="Vanacova S."/>
            <person name="Villalvazo M."/>
            <person name="Haas B.J."/>
            <person name="Pertea M."/>
            <person name="Feldblyum T.V."/>
            <person name="Utterback T.R."/>
            <person name="Shu C.L."/>
            <person name="Osoegawa K."/>
            <person name="de Jong P.J."/>
            <person name="Hrdy I."/>
            <person name="Horvathova L."/>
            <person name="Zubacova Z."/>
            <person name="Dolezal P."/>
            <person name="Malik S.B."/>
            <person name="Logsdon J.M. Jr."/>
            <person name="Henze K."/>
            <person name="Gupta A."/>
            <person name="Wang C.C."/>
            <person name="Dunne R.L."/>
            <person name="Upcroft J.A."/>
            <person name="Upcroft P."/>
            <person name="White O."/>
            <person name="Salzberg S.L."/>
            <person name="Tang P."/>
            <person name="Chiu C.-H."/>
            <person name="Lee Y.-S."/>
            <person name="Embley T.M."/>
            <person name="Coombs G.H."/>
            <person name="Mottram J.C."/>
            <person name="Tachezy J."/>
            <person name="Fraser-Liggett C.M."/>
            <person name="Johnson P.J."/>
        </authorList>
    </citation>
    <scope>NUCLEOTIDE SEQUENCE [LARGE SCALE GENOMIC DNA]</scope>
    <source>
        <strain evidence="16">G3</strain>
    </source>
</reference>
<dbReference type="InterPro" id="IPR042222">
    <property type="entry name" value="Dynein_2_N"/>
</dbReference>
<evidence type="ECO:0000256" key="10">
    <source>
        <dbReference type="ARBA" id="ARBA00023175"/>
    </source>
</evidence>
<dbReference type="Gene3D" id="1.20.920.20">
    <property type="match status" value="1"/>
</dbReference>
<proteinExistence type="inferred from homology"/>
<comment type="similarity">
    <text evidence="2">Belongs to the dynein heavy chain family.</text>
</comment>
<dbReference type="RefSeq" id="XP_001313770.1">
    <property type="nucleotide sequence ID" value="XM_001313769.1"/>
</dbReference>
<feature type="region of interest" description="Disordered" evidence="13">
    <location>
        <begin position="1"/>
        <end position="25"/>
    </location>
</feature>
<feature type="domain" description="Dynein heavy chain linker" evidence="14">
    <location>
        <begin position="815"/>
        <end position="1232"/>
    </location>
</feature>
<keyword evidence="7" id="KW-0067">ATP-binding</keyword>
<evidence type="ECO:0000256" key="12">
    <source>
        <dbReference type="SAM" id="Coils"/>
    </source>
</evidence>
<dbReference type="GO" id="GO:0097729">
    <property type="term" value="C:9+2 motile cilium"/>
    <property type="evidence" value="ECO:0000318"/>
    <property type="project" value="GO_Central"/>
</dbReference>
<dbReference type="FunFam" id="3.40.50.300:FF:004561">
    <property type="entry name" value="Dynein heavy chain family protein"/>
    <property type="match status" value="1"/>
</dbReference>
<evidence type="ECO:0000256" key="6">
    <source>
        <dbReference type="ARBA" id="ARBA00022741"/>
    </source>
</evidence>
<accession>A2F2K7</accession>
<dbReference type="PANTHER" id="PTHR10676">
    <property type="entry name" value="DYNEIN HEAVY CHAIN FAMILY PROTEIN"/>
    <property type="match status" value="1"/>
</dbReference>
<dbReference type="Gene3D" id="1.20.140.100">
    <property type="entry name" value="Dynein heavy chain, N-terminal domain 2"/>
    <property type="match status" value="1"/>
</dbReference>
<dbReference type="STRING" id="5722.A2F2K7"/>
<dbReference type="Gene3D" id="1.10.8.720">
    <property type="entry name" value="Region D6 of dynein motor"/>
    <property type="match status" value="1"/>
</dbReference>
<dbReference type="InParanoid" id="A2F2K7"/>
<evidence type="ECO:0000256" key="7">
    <source>
        <dbReference type="ARBA" id="ARBA00022840"/>
    </source>
</evidence>
<dbReference type="GO" id="GO:0005524">
    <property type="term" value="F:ATP binding"/>
    <property type="evidence" value="ECO:0007669"/>
    <property type="project" value="UniProtKB-KW"/>
</dbReference>
<dbReference type="FunFam" id="3.40.50.300:FF:002338">
    <property type="entry name" value="Dynein heavy chain family protein"/>
    <property type="match status" value="1"/>
</dbReference>
<dbReference type="GO" id="GO:0030286">
    <property type="term" value="C:dynein complex"/>
    <property type="evidence" value="ECO:0000318"/>
    <property type="project" value="GO_Central"/>
</dbReference>
<dbReference type="FunFam" id="1.20.920.20:FF:000011">
    <property type="entry name" value="Dynein heavy chain domain 1"/>
    <property type="match status" value="1"/>
</dbReference>
<dbReference type="FunFam" id="1.10.287.2620:FF:000001">
    <property type="entry name" value="Cytoplasmic dynein heavy chain 1"/>
    <property type="match status" value="1"/>
</dbReference>
<dbReference type="InterPro" id="IPR035699">
    <property type="entry name" value="AAA_6"/>
</dbReference>
<reference evidence="16" key="1">
    <citation type="submission" date="2006-10" db="EMBL/GenBank/DDBJ databases">
        <authorList>
            <person name="Amadeo P."/>
            <person name="Zhao Q."/>
            <person name="Wortman J."/>
            <person name="Fraser-Liggett C."/>
            <person name="Carlton J."/>
        </authorList>
    </citation>
    <scope>NUCLEOTIDE SEQUENCE</scope>
    <source>
        <strain evidence="16">G3</strain>
    </source>
</reference>
<dbReference type="InterPro" id="IPR013602">
    <property type="entry name" value="Dynein_heavy_linker"/>
</dbReference>
<dbReference type="FunFam" id="1.20.58.1120:FF:000021">
    <property type="entry name" value="Dynein heavy chain family protein"/>
    <property type="match status" value="1"/>
</dbReference>
<comment type="subcellular location">
    <subcellularLocation>
        <location evidence="1">Cytoplasm</location>
        <location evidence="1">Cytoskeleton</location>
    </subcellularLocation>
</comment>
<dbReference type="eggNOG" id="KOG3595">
    <property type="taxonomic scope" value="Eukaryota"/>
</dbReference>
<evidence type="ECO:0000313" key="16">
    <source>
        <dbReference type="EMBL" id="EAY00841.1"/>
    </source>
</evidence>
<dbReference type="Gene3D" id="3.20.180.20">
    <property type="entry name" value="Dynein heavy chain, N-terminal domain 2"/>
    <property type="match status" value="1"/>
</dbReference>
<dbReference type="SMR" id="A2F2K7"/>
<dbReference type="Gene3D" id="3.40.50.300">
    <property type="entry name" value="P-loop containing nucleotide triphosphate hydrolases"/>
    <property type="match status" value="3"/>
</dbReference>
<keyword evidence="9 12" id="KW-0175">Coiled coil</keyword>
<evidence type="ECO:0000259" key="15">
    <source>
        <dbReference type="Pfam" id="PF12774"/>
    </source>
</evidence>
<dbReference type="SUPFAM" id="SSF52540">
    <property type="entry name" value="P-loop containing nucleoside triphosphate hydrolases"/>
    <property type="match status" value="2"/>
</dbReference>
<evidence type="ECO:0000259" key="14">
    <source>
        <dbReference type="Pfam" id="PF08393"/>
    </source>
</evidence>
<dbReference type="FunFam" id="1.10.8.720:FF:000019">
    <property type="entry name" value="Dynein heavy chain family protein"/>
    <property type="match status" value="1"/>
</dbReference>
<dbReference type="InterPro" id="IPR027417">
    <property type="entry name" value="P-loop_NTPase"/>
</dbReference>
<dbReference type="KEGG" id="tva:4758666"/>
<dbReference type="FunFam" id="3.40.50.300:FF:003499">
    <property type="entry name" value="Dynein heavy chain family protein"/>
    <property type="match status" value="1"/>
</dbReference>
<dbReference type="VEuPathDB" id="TrichDB:TVAG_207440"/>
<evidence type="ECO:0000256" key="1">
    <source>
        <dbReference type="ARBA" id="ARBA00004245"/>
    </source>
</evidence>
<dbReference type="VEuPathDB" id="TrichDB:TVAGG3_0105110"/>
<dbReference type="Pfam" id="PF12774">
    <property type="entry name" value="AAA_6"/>
    <property type="match status" value="1"/>
</dbReference>
<dbReference type="EMBL" id="DS113587">
    <property type="protein sequence ID" value="EAY00841.1"/>
    <property type="molecule type" value="Genomic_DNA"/>
</dbReference>
<keyword evidence="5" id="KW-0677">Repeat</keyword>
<dbReference type="OrthoDB" id="6146608at2759"/>
<dbReference type="GO" id="GO:0008569">
    <property type="term" value="F:minus-end-directed microtubule motor activity"/>
    <property type="evidence" value="ECO:0000318"/>
    <property type="project" value="GO_Central"/>
</dbReference>
<dbReference type="GO" id="GO:0051959">
    <property type="term" value="F:dynein light intermediate chain binding"/>
    <property type="evidence" value="ECO:0000318"/>
    <property type="project" value="GO_Central"/>
</dbReference>
<gene>
    <name evidence="16" type="ORF">TVAG_207440</name>
</gene>
<evidence type="ECO:0000256" key="8">
    <source>
        <dbReference type="ARBA" id="ARBA00023017"/>
    </source>
</evidence>
<dbReference type="Proteomes" id="UP000001542">
    <property type="component" value="Unassembled WGS sequence"/>
</dbReference>
<evidence type="ECO:0000256" key="5">
    <source>
        <dbReference type="ARBA" id="ARBA00022737"/>
    </source>
</evidence>
<dbReference type="GO" id="GO:0005874">
    <property type="term" value="C:microtubule"/>
    <property type="evidence" value="ECO:0007669"/>
    <property type="project" value="UniProtKB-KW"/>
</dbReference>
<feature type="compositionally biased region" description="Basic and acidic residues" evidence="13">
    <location>
        <begin position="1"/>
        <end position="10"/>
    </location>
</feature>
<dbReference type="Pfam" id="PF08393">
    <property type="entry name" value="DHC_N2"/>
    <property type="match status" value="1"/>
</dbReference>
<keyword evidence="3" id="KW-0963">Cytoplasm</keyword>
<dbReference type="Gene3D" id="1.10.287.2620">
    <property type="match status" value="1"/>
</dbReference>
<keyword evidence="6" id="KW-0547">Nucleotide-binding</keyword>
<dbReference type="InterPro" id="IPR042228">
    <property type="entry name" value="Dynein_linker_3"/>
</dbReference>
<keyword evidence="17" id="KW-1185">Reference proteome</keyword>
<dbReference type="GO" id="GO:0060294">
    <property type="term" value="P:cilium movement involved in cell motility"/>
    <property type="evidence" value="ECO:0000318"/>
    <property type="project" value="GO_Central"/>
</dbReference>
<evidence type="ECO:0000313" key="17">
    <source>
        <dbReference type="Proteomes" id="UP000001542"/>
    </source>
</evidence>
<name>A2F2K7_TRIV3</name>
<dbReference type="Gene3D" id="1.20.58.1120">
    <property type="match status" value="1"/>
</dbReference>
<sequence>MLGEDERNELKIPPTKIKKQNLNAPGLQKEEESLFDSATIETETSPFNVVHPGAGLSDQIMKATNPRLLAISKKQRSPIHPVRTGQMRAQSKNIPLTHGVTSMLTKKPLSDLPEPSQSLIEYNNKQEKIEESSLDFDEDPIAYFSKRKDGRGHLFIYLKWAKDPKCPDFSPYELVKTTYKDVGKNYFSMSASGVTHFYPDGTTEISTLDHWAREESIYKSIRKLHTFKLYLFWKPFKVWKNFITQQHYNETKKKIIKFPLFYNLSFASGYVALASLVEESDQIIEKYLLQFAYSKKYKLDAFDRISSENIVSLVEEYTQFIQDTATIVNGIFGMLSDKELLKVTDQEFAEIRRKNPNIGTLVILERKKESERIRRTEQMDLEIKSLSNFLRMVDYMMLEALRNGCYKSFTNAQNIICQEQSSIFVAEVYFNDEGKVSFNPSIDELMTLVFNTMNKALSTLENLPRLLRHPDLRHILLSGDLDVKKLLDGAPDFPLFARSSNLIGNVMDKIKKVLLDSYSQAETYAQIFKEFYPLYKLGKTWDVRNFIVKLDKSRYDGPLQIDKRPANEPVDQFLLHPENEPYIDFTKVRDMIMRLKEEEIRVREIRAGVVKGAVYIDSKELRHVLSPIPSTSLKSLEEMLRKLMELKIALVNRALKDYMLKLKVETTSVEIYTDFCELLQKTEKLMPQINEEIKFVERVNVLLQESDFQTVANPLPRIFKQFLEQRESSLKIQQDQYNKFTYVVQSLAEKHYKSLEDLYSKSMNIPITVNSINLEEFLEQTIKLKKVSDKLIPQIVSCNRFQKILDKKFSDFSDLSDLEKNIKFSEALYNTVKKWEIINQQVNEVAFNHITMDSFKTDVSDFKGLVEQLKKIYEKTIPIISELNGNYSTISPTVDDLTKLSQARMNTRHWVQLFQDVGQKDQYNENITIAQLIKFGILNNTKRIDEITTQSIGENRIENAFQAIKAHWKDITIPLVDNPTNDPKKVNLANTDNLIQEINDSAITLNGMLNDRFVSGIKANVMELANMMDTILRVITEWKIFQSNWSFIGPLFQQNLVKKVLPNQHTRYQIIEKKWHNICVNTLQDTRIIEVCSYPTIYEDFKDFNTSIEIILSSLTSYLDMKRELVPRFYLLSNYELLRLLTTTDFSIFTSELSKIMMHITRLDSQALNANDSDSAMVQDECNFPGTKIFGIAGEDGDILNLTETVVCSGAIEEWVPELINSMKKSVRDAITLSLSRYASSSLNDWMMTASTYIGMITLNISFTRDIEDCFNNLETNPKGFQHYASKIKKKVQELISTLANPLSPNDAQKISIILSILLSHYDKANLYSDRASVRNWKIDFENCIVYRYDAPTMNVLINYKDHSWSHAAEFWGCCPSMIMTPAIETALQNILTSMSQNLVPVLYGQNASGKSELIHRFAAMFGQFIYHFPAYTKMPRVFIRRAVLGTILTGSWLHFSQMNLLTSDELSFTFDQVNAVMLSLQTKNNKYTVGDVNYQIHNDTYFFYSATTDDKNNDSFMQHVRLLSRPVCLSMPVVKKYMETLFITLGFKSAHQSAAQLESLIQSICSIFNFNETPLLHANKIINSAVNYLRIMMHSVKVYFTNYYDNPTLTEQYCICRAVHNYFCPTLNLSDQDLLIETMYKFFPMFDNETVFKVNIYGRFDFPMNNLWDSISKTITDYVQNNNLILPINYLVERTYTLVQQMMNFNCIVICGPPNSGKSMMIKLLEEVYNQFTLTANIVNNYKGILQLKVIDLFHYSHSWSTVFGKTVEKVDPETGVTEYETFYGLLQNAINQLGTLEKTKHRILRFDGAVTPKFAKFLYQLVCDKSSIRTNLMERNFTNNTLHVFVETDSLANFTPELLSKVAIINMDNLQFESGRLSNYRFNALVMPTLPFDNAVLDFPQINAEIVKVLKNCFVQTSPIIYKKVQMMNSQMNLTEAIDRICSDVVRYCLASIKMFGIDSTDELKISNVLGYAFYRLLSSCVEDDSLEELHKLILEQFNITLSQNWDIWALPEAFIETFPTPSLLSTQITKDNITPIDSSDLQLKPIFTKTSDEKVPILPSEISIVLPQILPSSNMINYCLKYNRHFMMYGDRNSGRNHILKYILTKYPDIIHLRIKLSPFSRSSEVLRLIQQETLIMSRTLIRTGVEKKFLIVFDGFSSENLELIELLREMITRRSVCFGSKYDAKYAQDIAVKNFIFAISCHEIKDLPVRFSSLFVPIKMKKFTENTLSIMYRKLLNTYTVSPDFFDYFNPVAQKVLSQKYLSYLFILSVHSPAKKFETEDDKMTMLSILYYAMYNSLEGSISERKQKMKEIKEDLFKDDELMNKFFEKQNQSPFMSQATFIFTPPDCNYIASYEQIDLEFFKNKLILLMRSSVTDETMFNFCNLDYYISIPGAHISLSSISNSGRMTLINNIINYRNYQLYDFTQSKIAKSDILPAFNGAVFDNKIQIICVRCCESHDSKENLEMIRNIFVNFNFLVLFNDDELRDLLKRINHVDQINHEIRYNTIEKIKSLLRTLIRIVVLNDIKKEIPGFVDIEMLYPSKSEICRNYIDEDQLEQLKPIFIEISDYLEKTVPMSSITMFNDFVNEFRSSATGVMSRSMQKNQNVNTTITFITRLRNDLTTIQDQIEETTPKLEKMRTKSENLKNAYSSKHDAIDMRRLKLNEEYMFRNKALHEMQVTVEDTEKEMKSQIPMVESRYTEIAKITIEDLKPISIISDNPPDAIRECFTVIPTLLGEPGNYEKSGIKLMKSEIFGTLIHDGIDYNKVRGEHLALITNLLQMECFSMSKLESLAPVMVTIRRFFEAIAKYHEKLQAVMDKKMEMQAMQNDFDNFNADMKRELESIHDIEEQFVDDAKELKAVGQDLDKLEKTMATLNLRNQNAKNILEGVDPLVETWTNEQKRLGNQSGEDMTGDVILVAIYLSYCGCLDIEKREEVLAEITNILTNHNISTSFTNPLKEVSNRIVSQNKVRVKHELLSHSALIDLEHLFSLKRTPLLIDSDKVIYEALLTSTDALVVSLYSEMYEQVLAQAAKEGKLIIICDVDKMNSKLTPLTSIKPGQESTLKIMGGEKIKTAEGFFPILFATAKDEYELDPLFADCFAPINVQNSSMDVVKNRIIRAIVGCKSPDLLQQYDETNAAELEHQVQTGQREFNLLEIFAKIAKTTDSEGAYLSDTEALKPLLECKALYFASVSGSPEGHSVQNKINEITGPLQSEIQRLQTLWMCLARFLPTSSSILTYKFSEYEQIIKECITRTKQDDQLKSELLNAVVKWISPGVTIKDLYFFLTIFAFHEEDLPWDDLVEIVANINQAIKTKKWSIDFKLPMPAVLMLKDCSLPEFHGFLNQFIQEKYGDVTQYLSPFQPEVALAHSGNTATLILCKDYDPMPEIFAYAQQRARVDSLECLTLTDDSIDVARRVIKSSVTRANWLIISYVTPSIKTSTLLNTIPDFVEGKNLAANFRLIIICKCIDHLSQRLLTFCKKMVPEEMPSARSIATKLLQSQIQNLRNATKVKPTRRLFHAGLLTYISLLTRSFVPPLGFQKAPQLSPNNFYELFREVTQRYVDRMDTVPLNMVNMRTAIQDTCFGGNSLSPSDRRVVRAILTTIMPSACLEDNFNCLKDISTPAPYQTPGDGPLQQYQNQLGLLPYITSQELMFVPDKCANLLLSIKLSKLFSEPFIKIGNVQQLSEEEIDKKKEEFVRNLPLKIAGNGESPDTPMKAFWARESCLFNELIDMILNEIENKDLTKEFTENVIPSNWDNNSYSFDQFWKLLIRRHDLVSQCLAGKDLPQQIDAELIARPKQFLTALSSQRGTPIQLSFNQHPIEEMSIIGLKGFNCRVQGDILITTNDIFTNLPPVYIMPPTIQPGQKTYVISVYENLESGDSEIIAEIESRTDSTDRAWLLSSAAIYWHLPPQLL</sequence>
<feature type="domain" description="Dynein heavy chain hydrolytic ATP-binding dynein motor region" evidence="15">
    <location>
        <begin position="1369"/>
        <end position="1720"/>
    </location>
</feature>
<organism evidence="16 17">
    <name type="scientific">Trichomonas vaginalis (strain ATCC PRA-98 / G3)</name>
    <dbReference type="NCBI Taxonomy" id="412133"/>
    <lineage>
        <taxon>Eukaryota</taxon>
        <taxon>Metamonada</taxon>
        <taxon>Parabasalia</taxon>
        <taxon>Trichomonadida</taxon>
        <taxon>Trichomonadidae</taxon>
        <taxon>Trichomonas</taxon>
    </lineage>
</organism>
<dbReference type="FunFam" id="1.20.140.100:FF:000008">
    <property type="entry name" value="Dynein heavy chain domain 1"/>
    <property type="match status" value="1"/>
</dbReference>
<dbReference type="FunFam" id="3.20.180.20:FF:000006">
    <property type="entry name" value="Dynein heavy chain family protein"/>
    <property type="match status" value="1"/>
</dbReference>